<dbReference type="AlphaFoldDB" id="A0A401UED4"/>
<dbReference type="InterPro" id="IPR011856">
    <property type="entry name" value="tRNA_endonuc-like_dom_sf"/>
</dbReference>
<dbReference type="Gene3D" id="3.40.1350.10">
    <property type="match status" value="1"/>
</dbReference>
<evidence type="ECO:0000313" key="2">
    <source>
        <dbReference type="EMBL" id="GCC53227.1"/>
    </source>
</evidence>
<dbReference type="InterPro" id="IPR014833">
    <property type="entry name" value="TnsA_N"/>
</dbReference>
<dbReference type="Proteomes" id="UP000288227">
    <property type="component" value="Unassembled WGS sequence"/>
</dbReference>
<reference evidence="2 3" key="1">
    <citation type="submission" date="2018-11" db="EMBL/GenBank/DDBJ databases">
        <title>Chryseotalea sanarue gen. nov., sp., nov., a member of the family Cytophagaceae, isolated from a brackish lake in Hamamatsu Japan.</title>
        <authorList>
            <person name="Maejima Y."/>
            <person name="Iino T."/>
            <person name="Muraguchi Y."/>
            <person name="Fukuda K."/>
            <person name="Ohkuma M."/>
            <person name="Moriuchi R."/>
            <person name="Dohra H."/>
            <person name="Kimbara K."/>
            <person name="Shintani M."/>
        </authorList>
    </citation>
    <scope>NUCLEOTIDE SEQUENCE [LARGE SCALE GENOMIC DNA]</scope>
    <source>
        <strain evidence="2 3">Ys</strain>
    </source>
</reference>
<proteinExistence type="predicted"/>
<accession>A0A401UED4</accession>
<dbReference type="GO" id="GO:0003676">
    <property type="term" value="F:nucleic acid binding"/>
    <property type="evidence" value="ECO:0007669"/>
    <property type="project" value="InterPro"/>
</dbReference>
<organism evidence="2 3">
    <name type="scientific">Chryseotalea sanaruensis</name>
    <dbReference type="NCBI Taxonomy" id="2482724"/>
    <lineage>
        <taxon>Bacteria</taxon>
        <taxon>Pseudomonadati</taxon>
        <taxon>Bacteroidota</taxon>
        <taxon>Cytophagia</taxon>
        <taxon>Cytophagales</taxon>
        <taxon>Chryseotaleaceae</taxon>
        <taxon>Chryseotalea</taxon>
    </lineage>
</organism>
<protein>
    <submittedName>
        <fullName evidence="2">Urease subunit gamma region</fullName>
    </submittedName>
</protein>
<name>A0A401UED4_9BACT</name>
<dbReference type="EMBL" id="BHXQ01000007">
    <property type="protein sequence ID" value="GCC53227.1"/>
    <property type="molecule type" value="Genomic_DNA"/>
</dbReference>
<dbReference type="OrthoDB" id="881413at2"/>
<feature type="domain" description="TnsA endonuclease N-terminal" evidence="1">
    <location>
        <begin position="45"/>
        <end position="123"/>
    </location>
</feature>
<gene>
    <name evidence="2" type="ORF">SanaruYs_34700</name>
</gene>
<dbReference type="Pfam" id="PF08722">
    <property type="entry name" value="Tn7_TnsA-like_N"/>
    <property type="match status" value="1"/>
</dbReference>
<evidence type="ECO:0000259" key="1">
    <source>
        <dbReference type="Pfam" id="PF08722"/>
    </source>
</evidence>
<dbReference type="InterPro" id="IPR011335">
    <property type="entry name" value="Restrct_endonuc-II-like"/>
</dbReference>
<dbReference type="RefSeq" id="WP_127123880.1">
    <property type="nucleotide sequence ID" value="NZ_BHXQ01000007.1"/>
</dbReference>
<evidence type="ECO:0000313" key="3">
    <source>
        <dbReference type="Proteomes" id="UP000288227"/>
    </source>
</evidence>
<dbReference type="SUPFAM" id="SSF52980">
    <property type="entry name" value="Restriction endonuclease-like"/>
    <property type="match status" value="1"/>
</dbReference>
<keyword evidence="3" id="KW-1185">Reference proteome</keyword>
<sequence length="232" mass="27197">MQKPVRKVKSNGRTITGTFASPKTRKLIQFESYLEYAFIEILEFDSQVIDILDQPIVIEYLHNKKKQLHYPDFLVTYKNRKSVIFEVKYQSEIDNDEGRIARNLKAGKQYAKSINVEYRIITDKEILGIYSENVDELLKVRDDVPDLSSTTKIIDALARVKESTPNLLLNSIATNENERAKLLRQLRILIFNRRVAVDMFKKISPDSRIWLNTDNDFIELNFPYSYVETIKR</sequence>
<comment type="caution">
    <text evidence="2">The sequence shown here is derived from an EMBL/GenBank/DDBJ whole genome shotgun (WGS) entry which is preliminary data.</text>
</comment>